<dbReference type="Proteomes" id="UP000304148">
    <property type="component" value="Chromosome"/>
</dbReference>
<protein>
    <submittedName>
        <fullName evidence="1">Uncharacterized protein</fullName>
    </submittedName>
</protein>
<evidence type="ECO:0000313" key="1">
    <source>
        <dbReference type="EMBL" id="SYX84652.1"/>
    </source>
</evidence>
<accession>A0A383RDI3</accession>
<sequence length="110" mass="12480">MRPRCGCGKLADCLVYEDKREPHCQECAMRAAECDVGAMVYVPADWSEWKMQLSVRISASEDIDAQRCLIAVGGKIVLPKGKPPQFHFPSNVTYNEYCRLLRKTKEKKAN</sequence>
<reference evidence="2" key="1">
    <citation type="submission" date="2018-08" db="EMBL/GenBank/DDBJ databases">
        <authorList>
            <person name="Chevrot R."/>
        </authorList>
    </citation>
    <scope>NUCLEOTIDE SEQUENCE [LARGE SCALE GENOMIC DNA]</scope>
</reference>
<gene>
    <name evidence="1" type="ORF">PBLR_13074</name>
</gene>
<dbReference type="EMBL" id="LS992241">
    <property type="protein sequence ID" value="SYX84652.1"/>
    <property type="molecule type" value="Genomic_DNA"/>
</dbReference>
<evidence type="ECO:0000313" key="2">
    <source>
        <dbReference type="Proteomes" id="UP000304148"/>
    </source>
</evidence>
<name>A0A383RDI3_PAEAL</name>
<dbReference type="AlphaFoldDB" id="A0A383RDI3"/>
<proteinExistence type="predicted"/>
<organism evidence="1 2">
    <name type="scientific">Paenibacillus alvei</name>
    <name type="common">Bacillus alvei</name>
    <dbReference type="NCBI Taxonomy" id="44250"/>
    <lineage>
        <taxon>Bacteria</taxon>
        <taxon>Bacillati</taxon>
        <taxon>Bacillota</taxon>
        <taxon>Bacilli</taxon>
        <taxon>Bacillales</taxon>
        <taxon>Paenibacillaceae</taxon>
        <taxon>Paenibacillus</taxon>
    </lineage>
</organism>